<comment type="similarity">
    <text evidence="2">Belongs to the choline/ethanolamine kinase family.</text>
</comment>
<feature type="compositionally biased region" description="Polar residues" evidence="4">
    <location>
        <begin position="306"/>
        <end position="325"/>
    </location>
</feature>
<evidence type="ECO:0000256" key="4">
    <source>
        <dbReference type="SAM" id="MobiDB-lite"/>
    </source>
</evidence>
<name>A0A125SQH4_9CHLO</name>
<dbReference type="Gene3D" id="3.90.1200.10">
    <property type="match status" value="1"/>
</dbReference>
<sequence length="416" mass="46241">MTAPPTDPVSISFADGIEAGEREAVAVCQRILPGWSQLDGGLCTVSKISGGISNMLVKVAPPADSGLNPVAVKVFGDKTELLIDRDTERHVLLKLNEAGFGAKVVGLFENGRIEEFLPCKTLTPDEMASPDYVPRIAARLRKFHELKGLEQQSQPRQTQFDTIRGWLAMARSLHFDDPAKQKQYAAVDFGAMEKELQELEDLCQLVDSPVVFSHNDLLSGNILILQPPQGTGRAEGAAGKADNQQDDAGQDMQFIDFEYSAYGFRGFDFGNHFNEYAGFDCDYTKYPGPAAQRLFFRHYLGLPDASSNAQPPTTANHQNQDTQPVSAAHQDQDQDHQDQDQDQEDQQLERLSAEANIYALASHAYWGVWSFIQARYSPIDFDYLSYSALRWGEYHRRKEEFVAQLKRVFGAAAGAP</sequence>
<gene>
    <name evidence="5" type="primary">EKI</name>
</gene>
<keyword evidence="5" id="KW-0418">Kinase</keyword>
<comment type="pathway">
    <text evidence="1">Phospholipid metabolism; phosphatidylethanolamine biosynthesis; phosphatidylethanolamine from ethanolamine: step 1/3.</text>
</comment>
<dbReference type="InterPro" id="IPR011009">
    <property type="entry name" value="Kinase-like_dom_sf"/>
</dbReference>
<feature type="compositionally biased region" description="Basic and acidic residues" evidence="4">
    <location>
        <begin position="330"/>
        <end position="339"/>
    </location>
</feature>
<dbReference type="EMBL" id="LC068982">
    <property type="protein sequence ID" value="BAU37043.1"/>
    <property type="molecule type" value="Genomic_DNA"/>
</dbReference>
<dbReference type="GO" id="GO:0004305">
    <property type="term" value="F:ethanolamine kinase activity"/>
    <property type="evidence" value="ECO:0007669"/>
    <property type="project" value="UniProtKB-EC"/>
</dbReference>
<keyword evidence="5" id="KW-0808">Transferase</keyword>
<dbReference type="GO" id="GO:0005737">
    <property type="term" value="C:cytoplasm"/>
    <property type="evidence" value="ECO:0007669"/>
    <property type="project" value="TreeGrafter"/>
</dbReference>
<feature type="region of interest" description="Disordered" evidence="4">
    <location>
        <begin position="306"/>
        <end position="345"/>
    </location>
</feature>
<dbReference type="SUPFAM" id="SSF56112">
    <property type="entry name" value="Protein kinase-like (PK-like)"/>
    <property type="match status" value="1"/>
</dbReference>
<dbReference type="Pfam" id="PF01633">
    <property type="entry name" value="Choline_kinase"/>
    <property type="match status" value="1"/>
</dbReference>
<dbReference type="PANTHER" id="PTHR22603">
    <property type="entry name" value="CHOLINE/ETHANOALAMINE KINASE"/>
    <property type="match status" value="1"/>
</dbReference>
<evidence type="ECO:0000313" key="5">
    <source>
        <dbReference type="EMBL" id="BAU37043.1"/>
    </source>
</evidence>
<dbReference type="EC" id="2.7.1.82" evidence="3"/>
<evidence type="ECO:0000256" key="1">
    <source>
        <dbReference type="ARBA" id="ARBA00037883"/>
    </source>
</evidence>
<protein>
    <recommendedName>
        <fullName evidence="3">ethanolamine kinase</fullName>
        <ecNumber evidence="3">2.7.1.82</ecNumber>
    </recommendedName>
</protein>
<dbReference type="GO" id="GO:0006646">
    <property type="term" value="P:phosphatidylethanolamine biosynthetic process"/>
    <property type="evidence" value="ECO:0007669"/>
    <property type="project" value="TreeGrafter"/>
</dbReference>
<organism evidence="5">
    <name type="scientific">Chlamydomonas asymmetrica</name>
    <dbReference type="NCBI Taxonomy" id="51683"/>
    <lineage>
        <taxon>Eukaryota</taxon>
        <taxon>Viridiplantae</taxon>
        <taxon>Chlorophyta</taxon>
        <taxon>core chlorophytes</taxon>
        <taxon>Chlorophyceae</taxon>
        <taxon>CS clade</taxon>
        <taxon>Chlamydomonadales</taxon>
        <taxon>Chlamydomonadaceae</taxon>
        <taxon>Chlamydomonas</taxon>
    </lineage>
</organism>
<dbReference type="CDD" id="cd05157">
    <property type="entry name" value="ETNK_euk"/>
    <property type="match status" value="1"/>
</dbReference>
<dbReference type="PANTHER" id="PTHR22603:SF66">
    <property type="entry name" value="ETHANOLAMINE KINASE"/>
    <property type="match status" value="1"/>
</dbReference>
<reference evidence="5" key="1">
    <citation type="submission" date="2015-07" db="EMBL/GenBank/DDBJ databases">
        <title>Phosphatidylcholine synthesis in Chlamydomonas.</title>
        <authorList>
            <person name="Hirashima T."/>
            <person name="Sato N."/>
        </authorList>
    </citation>
    <scope>NUCLEOTIDE SEQUENCE</scope>
    <source>
        <strain evidence="5">NIES-2207</strain>
    </source>
</reference>
<dbReference type="Gene3D" id="3.30.200.20">
    <property type="entry name" value="Phosphorylase Kinase, domain 1"/>
    <property type="match status" value="1"/>
</dbReference>
<dbReference type="AlphaFoldDB" id="A0A125SQH4"/>
<evidence type="ECO:0000256" key="3">
    <source>
        <dbReference type="ARBA" id="ARBA00038874"/>
    </source>
</evidence>
<proteinExistence type="inferred from homology"/>
<accession>A0A125SQH4</accession>
<evidence type="ECO:0000256" key="2">
    <source>
        <dbReference type="ARBA" id="ARBA00038211"/>
    </source>
</evidence>